<dbReference type="InterPro" id="IPR001356">
    <property type="entry name" value="HD"/>
</dbReference>
<feature type="region of interest" description="Disordered" evidence="3">
    <location>
        <begin position="1"/>
        <end position="158"/>
    </location>
</feature>
<feature type="DNA-binding region" description="Homeobox" evidence="1">
    <location>
        <begin position="286"/>
        <end position="345"/>
    </location>
</feature>
<reference evidence="6" key="1">
    <citation type="submission" date="2020-03" db="EMBL/GenBank/DDBJ databases">
        <title>Intra-Species Differences in Population Size shape Life History and Genome Evolution.</title>
        <authorList>
            <person name="Willemsen D."/>
            <person name="Cui R."/>
            <person name="Valenzano D.R."/>
        </authorList>
    </citation>
    <scope>NUCLEOTIDE SEQUENCE</scope>
    <source>
        <strain evidence="6">GRZ</strain>
        <tissue evidence="6">Whole</tissue>
    </source>
</reference>
<evidence type="ECO:0000313" key="6">
    <source>
        <dbReference type="EMBL" id="KAF7211211.1"/>
    </source>
</evidence>
<feature type="compositionally biased region" description="Acidic residues" evidence="3">
    <location>
        <begin position="38"/>
        <end position="49"/>
    </location>
</feature>
<evidence type="ECO:0000313" key="7">
    <source>
        <dbReference type="Proteomes" id="UP000822369"/>
    </source>
</evidence>
<evidence type="ECO:0000256" key="2">
    <source>
        <dbReference type="RuleBase" id="RU000682"/>
    </source>
</evidence>
<evidence type="ECO:0000256" key="1">
    <source>
        <dbReference type="PROSITE-ProRule" id="PRU00108"/>
    </source>
</evidence>
<evidence type="ECO:0000256" key="4">
    <source>
        <dbReference type="SAM" id="Phobius"/>
    </source>
</evidence>
<gene>
    <name evidence="6" type="ORF">G4P62_017420</name>
</gene>
<dbReference type="InterPro" id="IPR042988">
    <property type="entry name" value="NOBOX"/>
</dbReference>
<dbReference type="PANTHER" id="PTHR47060:SF1">
    <property type="entry name" value="HOMEOBOX PROTEIN NOBOX"/>
    <property type="match status" value="1"/>
</dbReference>
<dbReference type="Proteomes" id="UP000822369">
    <property type="component" value="Chromosome 12"/>
</dbReference>
<accession>A0A9D3BK36</accession>
<name>A0A9D3BK36_NOTFU</name>
<feature type="compositionally biased region" description="Basic and acidic residues" evidence="3">
    <location>
        <begin position="126"/>
        <end position="151"/>
    </location>
</feature>
<organism evidence="6 7">
    <name type="scientific">Nothobranchius furzeri</name>
    <name type="common">Turquoise killifish</name>
    <dbReference type="NCBI Taxonomy" id="105023"/>
    <lineage>
        <taxon>Eukaryota</taxon>
        <taxon>Metazoa</taxon>
        <taxon>Chordata</taxon>
        <taxon>Craniata</taxon>
        <taxon>Vertebrata</taxon>
        <taxon>Euteleostomi</taxon>
        <taxon>Actinopterygii</taxon>
        <taxon>Neopterygii</taxon>
        <taxon>Teleostei</taxon>
        <taxon>Neoteleostei</taxon>
        <taxon>Acanthomorphata</taxon>
        <taxon>Ovalentaria</taxon>
        <taxon>Atherinomorphae</taxon>
        <taxon>Cyprinodontiformes</taxon>
        <taxon>Nothobranchiidae</taxon>
        <taxon>Nothobranchius</taxon>
    </lineage>
</organism>
<feature type="region of interest" description="Disordered" evidence="3">
    <location>
        <begin position="253"/>
        <end position="282"/>
    </location>
</feature>
<evidence type="ECO:0000256" key="3">
    <source>
        <dbReference type="SAM" id="MobiDB-lite"/>
    </source>
</evidence>
<proteinExistence type="predicted"/>
<dbReference type="PROSITE" id="PS50071">
    <property type="entry name" value="HOMEOBOX_2"/>
    <property type="match status" value="1"/>
</dbReference>
<feature type="compositionally biased region" description="Pro residues" evidence="3">
    <location>
        <begin position="205"/>
        <end position="215"/>
    </location>
</feature>
<dbReference type="GO" id="GO:0000981">
    <property type="term" value="F:DNA-binding transcription factor activity, RNA polymerase II-specific"/>
    <property type="evidence" value="ECO:0007669"/>
    <property type="project" value="TreeGrafter"/>
</dbReference>
<keyword evidence="4" id="KW-1133">Transmembrane helix</keyword>
<dbReference type="GO" id="GO:0000978">
    <property type="term" value="F:RNA polymerase II cis-regulatory region sequence-specific DNA binding"/>
    <property type="evidence" value="ECO:0007669"/>
    <property type="project" value="TreeGrafter"/>
</dbReference>
<dbReference type="InterPro" id="IPR009057">
    <property type="entry name" value="Homeodomain-like_sf"/>
</dbReference>
<dbReference type="AlphaFoldDB" id="A0A9D3BK36"/>
<comment type="subcellular location">
    <subcellularLocation>
        <location evidence="1 2">Nucleus</location>
    </subcellularLocation>
</comment>
<feature type="transmembrane region" description="Helical" evidence="4">
    <location>
        <begin position="391"/>
        <end position="413"/>
    </location>
</feature>
<dbReference type="SUPFAM" id="SSF46689">
    <property type="entry name" value="Homeodomain-like"/>
    <property type="match status" value="1"/>
</dbReference>
<comment type="caution">
    <text evidence="6">The sequence shown here is derived from an EMBL/GenBank/DDBJ whole genome shotgun (WGS) entry which is preliminary data.</text>
</comment>
<keyword evidence="1 2" id="KW-0238">DNA-binding</keyword>
<dbReference type="CDD" id="cd00086">
    <property type="entry name" value="homeodomain"/>
    <property type="match status" value="1"/>
</dbReference>
<dbReference type="KEGG" id="nfu:107394785"/>
<keyword evidence="4" id="KW-0812">Transmembrane</keyword>
<dbReference type="SMART" id="SM00389">
    <property type="entry name" value="HOX"/>
    <property type="match status" value="1"/>
</dbReference>
<dbReference type="Pfam" id="PF00046">
    <property type="entry name" value="Homeodomain"/>
    <property type="match status" value="1"/>
</dbReference>
<feature type="region of interest" description="Disordered" evidence="3">
    <location>
        <begin position="205"/>
        <end position="235"/>
    </location>
</feature>
<keyword evidence="1 2" id="KW-0539">Nucleus</keyword>
<feature type="compositionally biased region" description="Basic and acidic residues" evidence="3">
    <location>
        <begin position="24"/>
        <end position="37"/>
    </location>
</feature>
<keyword evidence="4" id="KW-0472">Membrane</keyword>
<dbReference type="Gene3D" id="1.10.10.60">
    <property type="entry name" value="Homeodomain-like"/>
    <property type="match status" value="1"/>
</dbReference>
<dbReference type="GO" id="GO:0005634">
    <property type="term" value="C:nucleus"/>
    <property type="evidence" value="ECO:0007669"/>
    <property type="project" value="UniProtKB-SubCell"/>
</dbReference>
<dbReference type="EMBL" id="JAAVVJ010000012">
    <property type="protein sequence ID" value="KAF7211211.1"/>
    <property type="molecule type" value="Genomic_DNA"/>
</dbReference>
<evidence type="ECO:0000259" key="5">
    <source>
        <dbReference type="PROSITE" id="PS50071"/>
    </source>
</evidence>
<keyword evidence="1 2" id="KW-0371">Homeobox</keyword>
<feature type="compositionally biased region" description="Basic residues" evidence="3">
    <location>
        <begin position="253"/>
        <end position="265"/>
    </location>
</feature>
<feature type="compositionally biased region" description="Basic and acidic residues" evidence="3">
    <location>
        <begin position="50"/>
        <end position="64"/>
    </location>
</feature>
<dbReference type="PANTHER" id="PTHR47060">
    <property type="entry name" value="HOMEOBOX PROTEIN NOBOX"/>
    <property type="match status" value="1"/>
</dbReference>
<protein>
    <submittedName>
        <fullName evidence="6">Segmentation polarity homeobox protein engrailed-like</fullName>
    </submittedName>
</protein>
<feature type="domain" description="Homeobox" evidence="5">
    <location>
        <begin position="284"/>
        <end position="344"/>
    </location>
</feature>
<sequence>MDEDRDVPEDFGCPSLLCEELEDLETKNSKETTRRDEEVSDQGDNEETREEAVHGDTKEEEKKAIQVALSEMELTVMEERVEESQDVQQIEGTEEETNANKQKAKVAKGSAKKSEQKKSRKRRGKKQSDQVRSRRAVKDTSAKLEEEKESQVQEMPAMSPEENLALLEPSVSLLSNCDLSDSVYLGLEGTGVFCPPVPVPLLYPQPPVQIQPEPPQSHGTKRAHSPPQCHSLPPQTSQTLEVEITPVYSTRRSVRHNNNRGRSRARSIPPLPELENLDGCPLPPAPKKTRTLYSADQLAHLEALFQEDHYPDAEKRKVIAAAVGVTPQRIMVWFQNRRAKWRKARSVTGKAEPSQSSINPNHNINPSMTVLAANRSATRFPLTFYSRSTDFFPLICLGRKFLFFPVTLLLLYLS</sequence>